<name>A0A1F7WZZ4_9BACT</name>
<gene>
    <name evidence="1" type="ORF">A2Z67_01475</name>
</gene>
<proteinExistence type="predicted"/>
<accession>A0A1F7WZZ4</accession>
<sequence>MNERFEWKIQAAEMCDQLAETFTFIAVVNKELGKFKKSVKSTKKALSLIRKSEGFRKEVETPADYNGKNLQL</sequence>
<dbReference type="EMBL" id="MGFQ01000051">
    <property type="protein sequence ID" value="OGM08321.1"/>
    <property type="molecule type" value="Genomic_DNA"/>
</dbReference>
<organism evidence="1 2">
    <name type="scientific">Candidatus Woesebacteria bacterium RBG_13_36_22</name>
    <dbReference type="NCBI Taxonomy" id="1802478"/>
    <lineage>
        <taxon>Bacteria</taxon>
        <taxon>Candidatus Woeseibacteriota</taxon>
    </lineage>
</organism>
<comment type="caution">
    <text evidence="1">The sequence shown here is derived from an EMBL/GenBank/DDBJ whole genome shotgun (WGS) entry which is preliminary data.</text>
</comment>
<evidence type="ECO:0000313" key="2">
    <source>
        <dbReference type="Proteomes" id="UP000176939"/>
    </source>
</evidence>
<dbReference type="Proteomes" id="UP000176939">
    <property type="component" value="Unassembled WGS sequence"/>
</dbReference>
<dbReference type="AlphaFoldDB" id="A0A1F7WZZ4"/>
<evidence type="ECO:0000313" key="1">
    <source>
        <dbReference type="EMBL" id="OGM08321.1"/>
    </source>
</evidence>
<protein>
    <submittedName>
        <fullName evidence="1">Uncharacterized protein</fullName>
    </submittedName>
</protein>
<reference evidence="1 2" key="1">
    <citation type="journal article" date="2016" name="Nat. Commun.">
        <title>Thousands of microbial genomes shed light on interconnected biogeochemical processes in an aquifer system.</title>
        <authorList>
            <person name="Anantharaman K."/>
            <person name="Brown C.T."/>
            <person name="Hug L.A."/>
            <person name="Sharon I."/>
            <person name="Castelle C.J."/>
            <person name="Probst A.J."/>
            <person name="Thomas B.C."/>
            <person name="Singh A."/>
            <person name="Wilkins M.J."/>
            <person name="Karaoz U."/>
            <person name="Brodie E.L."/>
            <person name="Williams K.H."/>
            <person name="Hubbard S.S."/>
            <person name="Banfield J.F."/>
        </authorList>
    </citation>
    <scope>NUCLEOTIDE SEQUENCE [LARGE SCALE GENOMIC DNA]</scope>
</reference>